<keyword evidence="2" id="KW-0645">Protease</keyword>
<protein>
    <submittedName>
        <fullName evidence="2">D-Ala-D-Ala carboxypeptidase family metallohydrolase</fullName>
    </submittedName>
</protein>
<feature type="domain" description="Peptidase M15A C-terminal" evidence="1">
    <location>
        <begin position="178"/>
        <end position="293"/>
    </location>
</feature>
<dbReference type="Proteomes" id="UP001163550">
    <property type="component" value="Chromosome"/>
</dbReference>
<dbReference type="InterPro" id="IPR009045">
    <property type="entry name" value="Zn_M74/Hedgehog-like"/>
</dbReference>
<dbReference type="RefSeq" id="WP_263992575.1">
    <property type="nucleotide sequence ID" value="NZ_CP087994.1"/>
</dbReference>
<dbReference type="SUPFAM" id="SSF55166">
    <property type="entry name" value="Hedgehog/DD-peptidase"/>
    <property type="match status" value="1"/>
</dbReference>
<keyword evidence="3" id="KW-1185">Reference proteome</keyword>
<keyword evidence="2" id="KW-0378">Hydrolase</keyword>
<dbReference type="InterPro" id="IPR013230">
    <property type="entry name" value="Peptidase_M15A_C"/>
</dbReference>
<dbReference type="Pfam" id="PF08291">
    <property type="entry name" value="Peptidase_M15_3"/>
    <property type="match status" value="1"/>
</dbReference>
<gene>
    <name evidence="2" type="ORF">LNN31_13465</name>
</gene>
<dbReference type="SMART" id="SM00728">
    <property type="entry name" value="ChW"/>
    <property type="match status" value="3"/>
</dbReference>
<dbReference type="InterPro" id="IPR006637">
    <property type="entry name" value="ChW"/>
</dbReference>
<organism evidence="2 3">
    <name type="scientific">Acetobacterium wieringae</name>
    <dbReference type="NCBI Taxonomy" id="52694"/>
    <lineage>
        <taxon>Bacteria</taxon>
        <taxon>Bacillati</taxon>
        <taxon>Bacillota</taxon>
        <taxon>Clostridia</taxon>
        <taxon>Eubacteriales</taxon>
        <taxon>Eubacteriaceae</taxon>
        <taxon>Acetobacterium</taxon>
    </lineage>
</organism>
<keyword evidence="2" id="KW-0121">Carboxypeptidase</keyword>
<name>A0ABY6HB94_9FIRM</name>
<evidence type="ECO:0000259" key="1">
    <source>
        <dbReference type="Pfam" id="PF08291"/>
    </source>
</evidence>
<accession>A0ABY6HB94</accession>
<evidence type="ECO:0000313" key="2">
    <source>
        <dbReference type="EMBL" id="UYO61784.1"/>
    </source>
</evidence>
<proteinExistence type="predicted"/>
<dbReference type="Gene3D" id="3.30.1380.10">
    <property type="match status" value="1"/>
</dbReference>
<evidence type="ECO:0000313" key="3">
    <source>
        <dbReference type="Proteomes" id="UP001163550"/>
    </source>
</evidence>
<dbReference type="Pfam" id="PF07538">
    <property type="entry name" value="ChW"/>
    <property type="match status" value="3"/>
</dbReference>
<dbReference type="GO" id="GO:0004180">
    <property type="term" value="F:carboxypeptidase activity"/>
    <property type="evidence" value="ECO:0007669"/>
    <property type="project" value="UniProtKB-KW"/>
</dbReference>
<reference evidence="2" key="1">
    <citation type="submission" date="2021-11" db="EMBL/GenBank/DDBJ databases">
        <title>Isoprene-degrading acetogen.</title>
        <authorList>
            <person name="Yang Y."/>
            <person name="Jin H."/>
            <person name="Yan J."/>
        </authorList>
    </citation>
    <scope>NUCLEOTIDE SEQUENCE</scope>
    <source>
        <strain evidence="2">Berkeley</strain>
    </source>
</reference>
<sequence length="304" mass="33743">MSNQLFDINTVYSGHVQDIGWGPEVRNGVDAGTTGQSKRLEAFKLKLEVPEGLEVKVMKRAHVQDFGWLDPVYEDDDICGTVGLGKELQAIQLQLYGKDADQYEIWFQLHVENKGWMNWMSGGELAGTVGLALQAEDIRIMVFKKGVSLKTDGVVGFVEYVTPPAKDPVVDANMAGKYFSWAELACDCIKPEYGFGWCDGYPEQDLKNQNAPYLIDILDRLREYLGAMIIVTSMIRCGDCNDHWGGIQRSYHTTWQAVDIVVPGFSPYEVAAAANELTGCGARYYRASGFTHLEPPGCGVCCQE</sequence>
<dbReference type="EMBL" id="CP087994">
    <property type="protein sequence ID" value="UYO61784.1"/>
    <property type="molecule type" value="Genomic_DNA"/>
</dbReference>